<reference evidence="1 2" key="1">
    <citation type="submission" date="2015-04" db="EMBL/GenBank/DDBJ databases">
        <authorList>
            <person name="Syromyatnikov M.Y."/>
            <person name="Popov V.N."/>
        </authorList>
    </citation>
    <scope>NUCLEOTIDE SEQUENCE [LARGE SCALE GENOMIC DNA]</scope>
</reference>
<sequence>MKYSWNQHVVPFVVASIKDLLNIAQFNLRFRQEFIKSPDLKTIYIPAYKGAAIKEQQMKRTIGLR</sequence>
<dbReference type="AlphaFoldDB" id="A0A1J1I835"/>
<name>A0A1J1I835_9DIPT</name>
<keyword evidence="2" id="KW-1185">Reference proteome</keyword>
<evidence type="ECO:0000313" key="2">
    <source>
        <dbReference type="Proteomes" id="UP000183832"/>
    </source>
</evidence>
<organism evidence="1 2">
    <name type="scientific">Clunio marinus</name>
    <dbReference type="NCBI Taxonomy" id="568069"/>
    <lineage>
        <taxon>Eukaryota</taxon>
        <taxon>Metazoa</taxon>
        <taxon>Ecdysozoa</taxon>
        <taxon>Arthropoda</taxon>
        <taxon>Hexapoda</taxon>
        <taxon>Insecta</taxon>
        <taxon>Pterygota</taxon>
        <taxon>Neoptera</taxon>
        <taxon>Endopterygota</taxon>
        <taxon>Diptera</taxon>
        <taxon>Nematocera</taxon>
        <taxon>Chironomoidea</taxon>
        <taxon>Chironomidae</taxon>
        <taxon>Clunio</taxon>
    </lineage>
</organism>
<gene>
    <name evidence="1" type="ORF">CLUMA_CG009780</name>
</gene>
<evidence type="ECO:0000313" key="1">
    <source>
        <dbReference type="EMBL" id="CRK96363.1"/>
    </source>
</evidence>
<dbReference type="EMBL" id="CVRI01000043">
    <property type="protein sequence ID" value="CRK96363.1"/>
    <property type="molecule type" value="Genomic_DNA"/>
</dbReference>
<accession>A0A1J1I835</accession>
<dbReference type="Proteomes" id="UP000183832">
    <property type="component" value="Unassembled WGS sequence"/>
</dbReference>
<proteinExistence type="predicted"/>
<protein>
    <submittedName>
        <fullName evidence="1">CLUMA_CG009780, isoform A</fullName>
    </submittedName>
</protein>